<dbReference type="GO" id="GO:0016787">
    <property type="term" value="F:hydrolase activity"/>
    <property type="evidence" value="ECO:0007669"/>
    <property type="project" value="UniProtKB-KW"/>
</dbReference>
<comment type="cofactor">
    <cofactor evidence="1">
        <name>Mg(2+)</name>
        <dbReference type="ChEBI" id="CHEBI:18420"/>
    </cofactor>
    <text evidence="1">Binds 2 magnesium ions per subunit.</text>
</comment>
<dbReference type="Gene3D" id="1.10.4080.10">
    <property type="entry name" value="ADP-ribosylation/Crystallin J1"/>
    <property type="match status" value="1"/>
</dbReference>
<dbReference type="Pfam" id="PF03747">
    <property type="entry name" value="ADP_ribosyl_GH"/>
    <property type="match status" value="1"/>
</dbReference>
<dbReference type="PANTHER" id="PTHR16222:SF12">
    <property type="entry name" value="ADP-RIBOSYLGLYCOHYDROLASE-RELATED"/>
    <property type="match status" value="1"/>
</dbReference>
<dbReference type="InterPro" id="IPR005502">
    <property type="entry name" value="Ribosyl_crysJ1"/>
</dbReference>
<evidence type="ECO:0000256" key="1">
    <source>
        <dbReference type="PIRSR" id="PIRSR605502-1"/>
    </source>
</evidence>
<keyword evidence="3" id="KW-1185">Reference proteome</keyword>
<accession>A0A2P8DNZ1</accession>
<dbReference type="InterPro" id="IPR036705">
    <property type="entry name" value="Ribosyl_crysJ1_sf"/>
</dbReference>
<protein>
    <submittedName>
        <fullName evidence="2">ADP-ribosylglycohydrolase</fullName>
    </submittedName>
</protein>
<dbReference type="PANTHER" id="PTHR16222">
    <property type="entry name" value="ADP-RIBOSYLGLYCOHYDROLASE"/>
    <property type="match status" value="1"/>
</dbReference>
<dbReference type="AlphaFoldDB" id="A0A2P8DNZ1"/>
<feature type="binding site" evidence="1">
    <location>
        <position position="262"/>
    </location>
    <ligand>
        <name>Mg(2+)</name>
        <dbReference type="ChEBI" id="CHEBI:18420"/>
        <label>1</label>
    </ligand>
</feature>
<feature type="binding site" evidence="1">
    <location>
        <position position="50"/>
    </location>
    <ligand>
        <name>Mg(2+)</name>
        <dbReference type="ChEBI" id="CHEBI:18420"/>
        <label>1</label>
    </ligand>
</feature>
<comment type="caution">
    <text evidence="2">The sequence shown here is derived from an EMBL/GenBank/DDBJ whole genome shotgun (WGS) entry which is preliminary data.</text>
</comment>
<evidence type="ECO:0000313" key="2">
    <source>
        <dbReference type="EMBL" id="PSK98935.1"/>
    </source>
</evidence>
<sequence length="296" mass="31296">MSTDHHDAARRSLAALAVGDAFGSQFFVPGTRTHLAEHTLPPAPWQWTDDTEMACSVYRVLVEQGRVDQDALAASFAAHHDFDRGYGPATTRMLRQVREGGDWRDLAARLFEGRGSFGNGAAMRVAPLGAWFSTDTAVAAEQAARSATITHTHPEAVAGAVAVAVAAAVAARDGELKPGPFFDEVIAHVPRGLVHDGLGYARLLLTVRDPRTAAHHLGSGQRVSAQDTVPFTVWAAAKHLAVREGSFEAAMWDAVSGGGDADTTCAIIGGILGARLPPPPESWRSRVEALPAWSGA</sequence>
<dbReference type="RefSeq" id="WP_106582261.1">
    <property type="nucleotide sequence ID" value="NZ_PYGA01000004.1"/>
</dbReference>
<dbReference type="GO" id="GO:0046872">
    <property type="term" value="F:metal ion binding"/>
    <property type="evidence" value="ECO:0007669"/>
    <property type="project" value="UniProtKB-KW"/>
</dbReference>
<proteinExistence type="predicted"/>
<feature type="binding site" evidence="1">
    <location>
        <position position="263"/>
    </location>
    <ligand>
        <name>Mg(2+)</name>
        <dbReference type="ChEBI" id="CHEBI:18420"/>
        <label>1</label>
    </ligand>
</feature>
<reference evidence="2 3" key="1">
    <citation type="submission" date="2018-03" db="EMBL/GenBank/DDBJ databases">
        <title>Genomic Encyclopedia of Archaeal and Bacterial Type Strains, Phase II (KMG-II): from individual species to whole genera.</title>
        <authorList>
            <person name="Goeker M."/>
        </authorList>
    </citation>
    <scope>NUCLEOTIDE SEQUENCE [LARGE SCALE GENOMIC DNA]</scope>
    <source>
        <strain evidence="2 3">DSM 45312</strain>
    </source>
</reference>
<dbReference type="EMBL" id="PYGA01000004">
    <property type="protein sequence ID" value="PSK98935.1"/>
    <property type="molecule type" value="Genomic_DNA"/>
</dbReference>
<name>A0A2P8DNZ1_9ACTN</name>
<dbReference type="OrthoDB" id="9798107at2"/>
<keyword evidence="1" id="KW-0460">Magnesium</keyword>
<dbReference type="InterPro" id="IPR050792">
    <property type="entry name" value="ADP-ribosylglycohydrolase"/>
</dbReference>
<feature type="binding site" evidence="1">
    <location>
        <position position="48"/>
    </location>
    <ligand>
        <name>Mg(2+)</name>
        <dbReference type="ChEBI" id="CHEBI:18420"/>
        <label>1</label>
    </ligand>
</feature>
<feature type="binding site" evidence="1">
    <location>
        <position position="49"/>
    </location>
    <ligand>
        <name>Mg(2+)</name>
        <dbReference type="ChEBI" id="CHEBI:18420"/>
        <label>1</label>
    </ligand>
</feature>
<keyword evidence="2" id="KW-0378">Hydrolase</keyword>
<evidence type="ECO:0000313" key="3">
    <source>
        <dbReference type="Proteomes" id="UP000240542"/>
    </source>
</evidence>
<feature type="binding site" evidence="1">
    <location>
        <position position="260"/>
    </location>
    <ligand>
        <name>Mg(2+)</name>
        <dbReference type="ChEBI" id="CHEBI:18420"/>
        <label>1</label>
    </ligand>
</feature>
<dbReference type="SUPFAM" id="SSF101478">
    <property type="entry name" value="ADP-ribosylglycohydrolase"/>
    <property type="match status" value="1"/>
</dbReference>
<gene>
    <name evidence="2" type="ORF">CLV63_104159</name>
</gene>
<organism evidence="2 3">
    <name type="scientific">Murinocardiopsis flavida</name>
    <dbReference type="NCBI Taxonomy" id="645275"/>
    <lineage>
        <taxon>Bacteria</taxon>
        <taxon>Bacillati</taxon>
        <taxon>Actinomycetota</taxon>
        <taxon>Actinomycetes</taxon>
        <taxon>Streptosporangiales</taxon>
        <taxon>Nocardiopsidaceae</taxon>
        <taxon>Murinocardiopsis</taxon>
    </lineage>
</organism>
<keyword evidence="1" id="KW-0479">Metal-binding</keyword>
<dbReference type="Proteomes" id="UP000240542">
    <property type="component" value="Unassembled WGS sequence"/>
</dbReference>